<accession>A0AAV4ETB1</accession>
<dbReference type="AlphaFoldDB" id="A0AAV4ETB1"/>
<dbReference type="EMBL" id="BMAT01003890">
    <property type="protein sequence ID" value="GFR64243.1"/>
    <property type="molecule type" value="Genomic_DNA"/>
</dbReference>
<keyword evidence="2" id="KW-0812">Transmembrane</keyword>
<name>A0AAV4ETB1_9GAST</name>
<dbReference type="Proteomes" id="UP000762676">
    <property type="component" value="Unassembled WGS sequence"/>
</dbReference>
<feature type="compositionally biased region" description="Basic and acidic residues" evidence="1">
    <location>
        <begin position="145"/>
        <end position="155"/>
    </location>
</feature>
<evidence type="ECO:0000313" key="4">
    <source>
        <dbReference type="Proteomes" id="UP000762676"/>
    </source>
</evidence>
<feature type="region of interest" description="Disordered" evidence="1">
    <location>
        <begin position="100"/>
        <end position="169"/>
    </location>
</feature>
<sequence>MPFYDTVNLHQSILSGNNQYHRLRLSKQSSHDYASPYISFPQVRGAEETNGTLVTSEDQLNSSANLSLGSGHLSANKTQVTFVEKLKDAQSCIAIDPPPQGNGVPHKPFGQLFSAPQNVGEQTGKEKSGGGVGGLASLWFRGKQKQPEDKTRLDSSKQTTTNKCTNGEQKTKAEEMWKEMSKHLDTICFWVFLTAWLIVTLGFLIAMFT</sequence>
<evidence type="ECO:0000256" key="2">
    <source>
        <dbReference type="SAM" id="Phobius"/>
    </source>
</evidence>
<comment type="caution">
    <text evidence="3">The sequence shown here is derived from an EMBL/GenBank/DDBJ whole genome shotgun (WGS) entry which is preliminary data.</text>
</comment>
<dbReference type="Gene3D" id="1.20.58.390">
    <property type="entry name" value="Neurotransmitter-gated ion-channel transmembrane domain"/>
    <property type="match status" value="1"/>
</dbReference>
<dbReference type="GO" id="GO:0016020">
    <property type="term" value="C:membrane"/>
    <property type="evidence" value="ECO:0007669"/>
    <property type="project" value="InterPro"/>
</dbReference>
<proteinExistence type="predicted"/>
<keyword evidence="2" id="KW-1133">Transmembrane helix</keyword>
<protein>
    <submittedName>
        <fullName evidence="3">Uncharacterized protein</fullName>
    </submittedName>
</protein>
<keyword evidence="2" id="KW-0472">Membrane</keyword>
<organism evidence="3 4">
    <name type="scientific">Elysia marginata</name>
    <dbReference type="NCBI Taxonomy" id="1093978"/>
    <lineage>
        <taxon>Eukaryota</taxon>
        <taxon>Metazoa</taxon>
        <taxon>Spiralia</taxon>
        <taxon>Lophotrochozoa</taxon>
        <taxon>Mollusca</taxon>
        <taxon>Gastropoda</taxon>
        <taxon>Heterobranchia</taxon>
        <taxon>Euthyneura</taxon>
        <taxon>Panpulmonata</taxon>
        <taxon>Sacoglossa</taxon>
        <taxon>Placobranchoidea</taxon>
        <taxon>Plakobranchidae</taxon>
        <taxon>Elysia</taxon>
    </lineage>
</organism>
<reference evidence="3 4" key="1">
    <citation type="journal article" date="2021" name="Elife">
        <title>Chloroplast acquisition without the gene transfer in kleptoplastic sea slugs, Plakobranchus ocellatus.</title>
        <authorList>
            <person name="Maeda T."/>
            <person name="Takahashi S."/>
            <person name="Yoshida T."/>
            <person name="Shimamura S."/>
            <person name="Takaki Y."/>
            <person name="Nagai Y."/>
            <person name="Toyoda A."/>
            <person name="Suzuki Y."/>
            <person name="Arimoto A."/>
            <person name="Ishii H."/>
            <person name="Satoh N."/>
            <person name="Nishiyama T."/>
            <person name="Hasebe M."/>
            <person name="Maruyama T."/>
            <person name="Minagawa J."/>
            <person name="Obokata J."/>
            <person name="Shigenobu S."/>
        </authorList>
    </citation>
    <scope>NUCLEOTIDE SEQUENCE [LARGE SCALE GENOMIC DNA]</scope>
</reference>
<feature type="compositionally biased region" description="Polar residues" evidence="1">
    <location>
        <begin position="156"/>
        <end position="168"/>
    </location>
</feature>
<gene>
    <name evidence="3" type="ORF">ElyMa_001916700</name>
</gene>
<dbReference type="SUPFAM" id="SSF90112">
    <property type="entry name" value="Neurotransmitter-gated ion-channel transmembrane pore"/>
    <property type="match status" value="1"/>
</dbReference>
<keyword evidence="4" id="KW-1185">Reference proteome</keyword>
<dbReference type="GO" id="GO:0006811">
    <property type="term" value="P:monoatomic ion transport"/>
    <property type="evidence" value="ECO:0007669"/>
    <property type="project" value="InterPro"/>
</dbReference>
<dbReference type="InterPro" id="IPR036719">
    <property type="entry name" value="Neuro-gated_channel_TM_sf"/>
</dbReference>
<dbReference type="InterPro" id="IPR038050">
    <property type="entry name" value="Neuro_actylchol_rec"/>
</dbReference>
<feature type="transmembrane region" description="Helical" evidence="2">
    <location>
        <begin position="187"/>
        <end position="208"/>
    </location>
</feature>
<evidence type="ECO:0000313" key="3">
    <source>
        <dbReference type="EMBL" id="GFR64243.1"/>
    </source>
</evidence>
<evidence type="ECO:0000256" key="1">
    <source>
        <dbReference type="SAM" id="MobiDB-lite"/>
    </source>
</evidence>